<dbReference type="OrthoDB" id="1696305at2759"/>
<dbReference type="PANTHER" id="PTHR46434">
    <property type="entry name" value="GENETIC INTERACTOR OF PROHIBITINS 3, MITOCHONDRIAL"/>
    <property type="match status" value="1"/>
</dbReference>
<accession>A0A8S0SHU3</accession>
<feature type="domain" description="G" evidence="1">
    <location>
        <begin position="344"/>
        <end position="418"/>
    </location>
</feature>
<dbReference type="Pfam" id="PF01926">
    <property type="entry name" value="MMR_HSR1"/>
    <property type="match status" value="1"/>
</dbReference>
<dbReference type="InterPro" id="IPR027417">
    <property type="entry name" value="P-loop_NTPase"/>
</dbReference>
<dbReference type="PANTHER" id="PTHR46434:SF1">
    <property type="entry name" value="GENETIC INTERACTOR OF PROHIBITINS 3, MITOCHONDRIAL"/>
    <property type="match status" value="1"/>
</dbReference>
<evidence type="ECO:0000313" key="3">
    <source>
        <dbReference type="EMBL" id="CAA2992295.1"/>
    </source>
</evidence>
<dbReference type="SUPFAM" id="SSF52540">
    <property type="entry name" value="P-loop containing nucleoside triphosphate hydrolases"/>
    <property type="match status" value="1"/>
</dbReference>
<gene>
    <name evidence="3" type="ORF">OLEA9_A094837</name>
</gene>
<evidence type="ECO:0000259" key="1">
    <source>
        <dbReference type="Pfam" id="PF01926"/>
    </source>
</evidence>
<name>A0A8S0SHU3_OLEEU</name>
<dbReference type="Gene3D" id="3.40.50.300">
    <property type="entry name" value="P-loop containing nucleotide triphosphate hydrolases"/>
    <property type="match status" value="1"/>
</dbReference>
<evidence type="ECO:0000259" key="2">
    <source>
        <dbReference type="Pfam" id="PF21516"/>
    </source>
</evidence>
<dbReference type="Pfam" id="PF21516">
    <property type="entry name" value="YqeH-like_C"/>
    <property type="match status" value="1"/>
</dbReference>
<evidence type="ECO:0000313" key="4">
    <source>
        <dbReference type="Proteomes" id="UP000594638"/>
    </source>
</evidence>
<dbReference type="GO" id="GO:0005525">
    <property type="term" value="F:GTP binding"/>
    <property type="evidence" value="ECO:0007669"/>
    <property type="project" value="InterPro"/>
</dbReference>
<dbReference type="GO" id="GO:0005739">
    <property type="term" value="C:mitochondrion"/>
    <property type="evidence" value="ECO:0007669"/>
    <property type="project" value="TreeGrafter"/>
</dbReference>
<organism evidence="3 4">
    <name type="scientific">Olea europaea subsp. europaea</name>
    <dbReference type="NCBI Taxonomy" id="158383"/>
    <lineage>
        <taxon>Eukaryota</taxon>
        <taxon>Viridiplantae</taxon>
        <taxon>Streptophyta</taxon>
        <taxon>Embryophyta</taxon>
        <taxon>Tracheophyta</taxon>
        <taxon>Spermatophyta</taxon>
        <taxon>Magnoliopsida</taxon>
        <taxon>eudicotyledons</taxon>
        <taxon>Gunneridae</taxon>
        <taxon>Pentapetalae</taxon>
        <taxon>asterids</taxon>
        <taxon>lamiids</taxon>
        <taxon>Lamiales</taxon>
        <taxon>Oleaceae</taxon>
        <taxon>Oleeae</taxon>
        <taxon>Olea</taxon>
    </lineage>
</organism>
<reference evidence="3 4" key="1">
    <citation type="submission" date="2019-12" db="EMBL/GenBank/DDBJ databases">
        <authorList>
            <person name="Alioto T."/>
            <person name="Alioto T."/>
            <person name="Gomez Garrido J."/>
        </authorList>
    </citation>
    <scope>NUCLEOTIDE SEQUENCE [LARGE SCALE GENOMIC DNA]</scope>
</reference>
<protein>
    <submittedName>
        <fullName evidence="3">GTP-binding BRASSINAZOLE INSENSITIVE PALE GREEN 2, chloroplastic</fullName>
    </submittedName>
</protein>
<dbReference type="AlphaFoldDB" id="A0A8S0SHU3"/>
<dbReference type="EMBL" id="CACTIH010005433">
    <property type="protein sequence ID" value="CAA2992295.1"/>
    <property type="molecule type" value="Genomic_DNA"/>
</dbReference>
<comment type="caution">
    <text evidence="3">The sequence shown here is derived from an EMBL/GenBank/DDBJ whole genome shotgun (WGS) entry which is preliminary data.</text>
</comment>
<dbReference type="InterPro" id="IPR048422">
    <property type="entry name" value="NOA1/YqeH-like_C"/>
</dbReference>
<dbReference type="Proteomes" id="UP000594638">
    <property type="component" value="Unassembled WGS sequence"/>
</dbReference>
<keyword evidence="4" id="KW-1185">Reference proteome</keyword>
<sequence>MIVRTLSLSKLRKLLSSSSLSTYTYRRPVYNFNPSLILVGSPTFSSSLQNPAKTLPLLFLTRYFSTQQLKNQSFTNITLSRDGNYDEAASDTIPVCPGCGIYMQDSDSKQPGFFVKPLPKSHRDKKIGKKGSFVDESEIPDILKRGLLNEIVEIEKPENPGIPDEVFDENSKTVKNLGSPDEKVNEKPIVCARCHSLRHYGLVKEPGAEILLPDFDFDHTVGRRLISITGARTVVLMVVDAVDFDGSFPKKVAELVSRTIDENSRSWKEGKSGNLPRVVLVVTKIDLLPSSLSPTRLEHWVRARAREGGSGKLTSVHLVSAVRDWGVKNLVDDVAGLAGPRGQVWAIGAQNAGKSTLLNAIGKCVGRKLTHLTEAPVPGTTLGIVRMEGVFPGNAKLFDTPGLLHPHQISTRLTREEQKLIHIGKELKPRTYRIKAGHSVHIGGLMRLDIEESSVDSIYVTVWASALLPLHMGKTENACKMLEDHFGRQLQPPLGEGRVEELGKWVKKEVSVSGSWWDSSCVDIAVAGLGWFAIGLKGEARLGVWTYDGVDVVVRNALLPQRSHKFEVAGFTVSEIVSKADRARNKQRKNEKKRKPIDSAVAYPTSSLTIDAES</sequence>
<dbReference type="CDD" id="cd01855">
    <property type="entry name" value="YqeH"/>
    <property type="match status" value="1"/>
</dbReference>
<feature type="domain" description="NOA1/YqeH-like C-terminal" evidence="2">
    <location>
        <begin position="460"/>
        <end position="558"/>
    </location>
</feature>
<dbReference type="Gramene" id="OE9A094837T1">
    <property type="protein sequence ID" value="OE9A094837C1"/>
    <property type="gene ID" value="OE9A094837"/>
</dbReference>
<dbReference type="InterPro" id="IPR006073">
    <property type="entry name" value="GTP-bd"/>
</dbReference>
<proteinExistence type="predicted"/>
<dbReference type="InterPro" id="IPR050896">
    <property type="entry name" value="Mito_lipid_metab_GTPase"/>
</dbReference>